<dbReference type="Pfam" id="PF00069">
    <property type="entry name" value="Pkinase"/>
    <property type="match status" value="1"/>
</dbReference>
<dbReference type="InterPro" id="IPR000719">
    <property type="entry name" value="Prot_kinase_dom"/>
</dbReference>
<dbReference type="SUPFAM" id="SSF56112">
    <property type="entry name" value="Protein kinase-like (PK-like)"/>
    <property type="match status" value="1"/>
</dbReference>
<dbReference type="InterPro" id="IPR011009">
    <property type="entry name" value="Kinase-like_dom_sf"/>
</dbReference>
<dbReference type="GO" id="GO:0005524">
    <property type="term" value="F:ATP binding"/>
    <property type="evidence" value="ECO:0007669"/>
    <property type="project" value="InterPro"/>
</dbReference>
<dbReference type="AlphaFoldDB" id="A0A9W8JQX1"/>
<dbReference type="PANTHER" id="PTHR24347">
    <property type="entry name" value="SERINE/THREONINE-PROTEIN KINASE"/>
    <property type="match status" value="1"/>
</dbReference>
<name>A0A9W8JQX1_9AGAR</name>
<sequence length="264" mass="30421">MRQYLSNNGLSHAARSASRRDFILRIVTAGDQGQDHLDIMRRLSSSPDILRGNNHILPMVKEITFADIVIGVFPRVMFSLLEAIDPCYMNSVEDVLYMVLQALEGIKHIHENRIAHRDLFLPNFMVEWMPESINERGGMTRPRVYIIDFETAVAFPEDVPESQRMLSEVPFPVPEYSRQRAPEWREGQPYCPFRMDIWQLGSDLRDSYPTGIPEVDQLWADLAAEEPDQRPTAGEAMLRLDTLLRETPPSKFHVRSLVPEMVWG</sequence>
<comment type="caution">
    <text evidence="2">The sequence shown here is derived from an EMBL/GenBank/DDBJ whole genome shotgun (WGS) entry which is preliminary data.</text>
</comment>
<feature type="domain" description="Protein kinase" evidence="1">
    <location>
        <begin position="1"/>
        <end position="264"/>
    </location>
</feature>
<keyword evidence="3" id="KW-1185">Reference proteome</keyword>
<proteinExistence type="predicted"/>
<evidence type="ECO:0000313" key="2">
    <source>
        <dbReference type="EMBL" id="KAJ3493871.1"/>
    </source>
</evidence>
<evidence type="ECO:0000313" key="3">
    <source>
        <dbReference type="Proteomes" id="UP001148786"/>
    </source>
</evidence>
<dbReference type="PROSITE" id="PS50011">
    <property type="entry name" value="PROTEIN_KINASE_DOM"/>
    <property type="match status" value="1"/>
</dbReference>
<accession>A0A9W8JQX1</accession>
<dbReference type="GO" id="GO:0004672">
    <property type="term" value="F:protein kinase activity"/>
    <property type="evidence" value="ECO:0007669"/>
    <property type="project" value="InterPro"/>
</dbReference>
<dbReference type="SMART" id="SM00220">
    <property type="entry name" value="S_TKc"/>
    <property type="match status" value="1"/>
</dbReference>
<dbReference type="Gene3D" id="1.10.510.10">
    <property type="entry name" value="Transferase(Phosphotransferase) domain 1"/>
    <property type="match status" value="1"/>
</dbReference>
<protein>
    <recommendedName>
        <fullName evidence="1">Protein kinase domain-containing protein</fullName>
    </recommendedName>
</protein>
<dbReference type="Proteomes" id="UP001148786">
    <property type="component" value="Unassembled WGS sequence"/>
</dbReference>
<dbReference type="EMBL" id="JANKHO010002208">
    <property type="protein sequence ID" value="KAJ3493871.1"/>
    <property type="molecule type" value="Genomic_DNA"/>
</dbReference>
<dbReference type="OrthoDB" id="2985259at2759"/>
<evidence type="ECO:0000259" key="1">
    <source>
        <dbReference type="PROSITE" id="PS50011"/>
    </source>
</evidence>
<gene>
    <name evidence="2" type="ORF">NLJ89_g10919</name>
</gene>
<organism evidence="2 3">
    <name type="scientific">Agrocybe chaxingu</name>
    <dbReference type="NCBI Taxonomy" id="84603"/>
    <lineage>
        <taxon>Eukaryota</taxon>
        <taxon>Fungi</taxon>
        <taxon>Dikarya</taxon>
        <taxon>Basidiomycota</taxon>
        <taxon>Agaricomycotina</taxon>
        <taxon>Agaricomycetes</taxon>
        <taxon>Agaricomycetidae</taxon>
        <taxon>Agaricales</taxon>
        <taxon>Agaricineae</taxon>
        <taxon>Strophariaceae</taxon>
        <taxon>Agrocybe</taxon>
    </lineage>
</organism>
<reference evidence="2" key="1">
    <citation type="submission" date="2022-07" db="EMBL/GenBank/DDBJ databases">
        <title>Genome Sequence of Agrocybe chaxingu.</title>
        <authorList>
            <person name="Buettner E."/>
        </authorList>
    </citation>
    <scope>NUCLEOTIDE SEQUENCE</scope>
    <source>
        <strain evidence="2">MP-N11</strain>
    </source>
</reference>